<sequence>MKIGVNTRLLIDNKLEGIGYFTLKNLERLTKEHPDDRFIFFFDRPYNPKFVFAPNVTPVVIPLPARHPILWYVYFNILLPVWLKRYKVDVFFSPENYIPCHCKTPCISTIHDINFEHKPEYIGDRLSLRYMKHLFPLFARKSARIL</sequence>
<dbReference type="AlphaFoldDB" id="A0A9D1RHL1"/>
<dbReference type="Proteomes" id="UP000824267">
    <property type="component" value="Unassembled WGS sequence"/>
</dbReference>
<evidence type="ECO:0008006" key="3">
    <source>
        <dbReference type="Google" id="ProtNLM"/>
    </source>
</evidence>
<dbReference type="SUPFAM" id="SSF53756">
    <property type="entry name" value="UDP-Glycosyltransferase/glycogen phosphorylase"/>
    <property type="match status" value="1"/>
</dbReference>
<evidence type="ECO:0000313" key="2">
    <source>
        <dbReference type="Proteomes" id="UP000824267"/>
    </source>
</evidence>
<comment type="caution">
    <text evidence="1">The sequence shown here is derived from an EMBL/GenBank/DDBJ whole genome shotgun (WGS) entry which is preliminary data.</text>
</comment>
<reference evidence="1" key="2">
    <citation type="submission" date="2021-04" db="EMBL/GenBank/DDBJ databases">
        <authorList>
            <person name="Gilroy R."/>
        </authorList>
    </citation>
    <scope>NUCLEOTIDE SEQUENCE</scope>
    <source>
        <strain evidence="1">Gambia16-930</strain>
    </source>
</reference>
<gene>
    <name evidence="1" type="ORF">IAC47_00695</name>
</gene>
<reference evidence="1" key="1">
    <citation type="journal article" date="2021" name="PeerJ">
        <title>Extensive microbial diversity within the chicken gut microbiome revealed by metagenomics and culture.</title>
        <authorList>
            <person name="Gilroy R."/>
            <person name="Ravi A."/>
            <person name="Getino M."/>
            <person name="Pursley I."/>
            <person name="Horton D.L."/>
            <person name="Alikhan N.F."/>
            <person name="Baker D."/>
            <person name="Gharbi K."/>
            <person name="Hall N."/>
            <person name="Watson M."/>
            <person name="Adriaenssens E.M."/>
            <person name="Foster-Nyarko E."/>
            <person name="Jarju S."/>
            <person name="Secka A."/>
            <person name="Antonio M."/>
            <person name="Oren A."/>
            <person name="Chaudhuri R.R."/>
            <person name="La Ragione R."/>
            <person name="Hildebrand F."/>
            <person name="Pallen M.J."/>
        </authorList>
    </citation>
    <scope>NUCLEOTIDE SEQUENCE</scope>
    <source>
        <strain evidence="1">Gambia16-930</strain>
    </source>
</reference>
<proteinExistence type="predicted"/>
<dbReference type="EMBL" id="DXGG01000025">
    <property type="protein sequence ID" value="HIW86782.1"/>
    <property type="molecule type" value="Genomic_DNA"/>
</dbReference>
<evidence type="ECO:0000313" key="1">
    <source>
        <dbReference type="EMBL" id="HIW86782.1"/>
    </source>
</evidence>
<feature type="non-terminal residue" evidence="1">
    <location>
        <position position="146"/>
    </location>
</feature>
<protein>
    <recommendedName>
        <fullName evidence="3">Glycosyltransferase subfamily 4-like N-terminal domain-containing protein</fullName>
    </recommendedName>
</protein>
<name>A0A9D1RHL1_9BACT</name>
<organism evidence="1 2">
    <name type="scientific">Candidatus Onthomorpha intestinigallinarum</name>
    <dbReference type="NCBI Taxonomy" id="2840880"/>
    <lineage>
        <taxon>Bacteria</taxon>
        <taxon>Pseudomonadati</taxon>
        <taxon>Bacteroidota</taxon>
        <taxon>Bacteroidia</taxon>
        <taxon>Bacteroidales</taxon>
        <taxon>Candidatus Onthomorpha</taxon>
    </lineage>
</organism>
<accession>A0A9D1RHL1</accession>